<sequence length="129" mass="14923">MKIRLGIIYVVLIGCFLSFEPEVFAQPSPRLVVTENALLQQLKPVIISSLKEIFKEEYSQFNCEKILSINERVTFNNNKEKAKPVDAIHGEQYFEIKITLCRPDGHTVEMDLRNDTANSQYYLVGYKIH</sequence>
<evidence type="ECO:0000313" key="1">
    <source>
        <dbReference type="EMBL" id="MFC5652014.1"/>
    </source>
</evidence>
<organism evidence="1 2">
    <name type="scientific">Paenibacillus solisilvae</name>
    <dbReference type="NCBI Taxonomy" id="2486751"/>
    <lineage>
        <taxon>Bacteria</taxon>
        <taxon>Bacillati</taxon>
        <taxon>Bacillota</taxon>
        <taxon>Bacilli</taxon>
        <taxon>Bacillales</taxon>
        <taxon>Paenibacillaceae</taxon>
        <taxon>Paenibacillus</taxon>
    </lineage>
</organism>
<comment type="caution">
    <text evidence="1">The sequence shown here is derived from an EMBL/GenBank/DDBJ whole genome shotgun (WGS) entry which is preliminary data.</text>
</comment>
<dbReference type="Proteomes" id="UP001596047">
    <property type="component" value="Unassembled WGS sequence"/>
</dbReference>
<evidence type="ECO:0000313" key="2">
    <source>
        <dbReference type="Proteomes" id="UP001596047"/>
    </source>
</evidence>
<dbReference type="PROSITE" id="PS51257">
    <property type="entry name" value="PROKAR_LIPOPROTEIN"/>
    <property type="match status" value="1"/>
</dbReference>
<evidence type="ECO:0008006" key="3">
    <source>
        <dbReference type="Google" id="ProtNLM"/>
    </source>
</evidence>
<accession>A0ABW0W4P4</accession>
<keyword evidence="2" id="KW-1185">Reference proteome</keyword>
<reference evidence="2" key="1">
    <citation type="journal article" date="2019" name="Int. J. Syst. Evol. Microbiol.">
        <title>The Global Catalogue of Microorganisms (GCM) 10K type strain sequencing project: providing services to taxonomists for standard genome sequencing and annotation.</title>
        <authorList>
            <consortium name="The Broad Institute Genomics Platform"/>
            <consortium name="The Broad Institute Genome Sequencing Center for Infectious Disease"/>
            <person name="Wu L."/>
            <person name="Ma J."/>
        </authorList>
    </citation>
    <scope>NUCLEOTIDE SEQUENCE [LARGE SCALE GENOMIC DNA]</scope>
    <source>
        <strain evidence="2">CGMCC 1.3240</strain>
    </source>
</reference>
<dbReference type="EMBL" id="JBHSOW010000088">
    <property type="protein sequence ID" value="MFC5652014.1"/>
    <property type="molecule type" value="Genomic_DNA"/>
</dbReference>
<proteinExistence type="predicted"/>
<name>A0ABW0W4P4_9BACL</name>
<dbReference type="RefSeq" id="WP_379190649.1">
    <property type="nucleotide sequence ID" value="NZ_JBHSOW010000088.1"/>
</dbReference>
<gene>
    <name evidence="1" type="ORF">ACFPYJ_23425</name>
</gene>
<protein>
    <recommendedName>
        <fullName evidence="3">DUF3888 domain-containing protein</fullName>
    </recommendedName>
</protein>